<proteinExistence type="predicted"/>
<evidence type="ECO:0000313" key="2">
    <source>
        <dbReference type="Proteomes" id="UP000821845"/>
    </source>
</evidence>
<evidence type="ECO:0000313" key="1">
    <source>
        <dbReference type="EMBL" id="KAH6930479.1"/>
    </source>
</evidence>
<organism evidence="1 2">
    <name type="scientific">Hyalomma asiaticum</name>
    <name type="common">Tick</name>
    <dbReference type="NCBI Taxonomy" id="266040"/>
    <lineage>
        <taxon>Eukaryota</taxon>
        <taxon>Metazoa</taxon>
        <taxon>Ecdysozoa</taxon>
        <taxon>Arthropoda</taxon>
        <taxon>Chelicerata</taxon>
        <taxon>Arachnida</taxon>
        <taxon>Acari</taxon>
        <taxon>Parasitiformes</taxon>
        <taxon>Ixodida</taxon>
        <taxon>Ixodoidea</taxon>
        <taxon>Ixodidae</taxon>
        <taxon>Hyalomminae</taxon>
        <taxon>Hyalomma</taxon>
    </lineage>
</organism>
<sequence length="366" mass="40310">MCFIFIVVYHHFSSSRSVDVRERVRPPSPSTSLAHEPRRRNLCSSLAVAFLEDFNFAADMKVDKGSQFSGRQRYPPSKGTGDAFGSTLSSASSPGSDEKSDDRGSLENRDVGTAGTAVLLCYRYGLFVFFVSLLMVAVGYGAPAVVRAYALSCTDPGCLEPNAALERSMADARGDPCDDFYGFVCGGWQRENPGVASHFQSLQQRVATAAIMSLVLDEGEGALPSHQVAQLFQRCAQVAFNEQHRIDELRAFLGRFNLSWPTPPPRSKLETLDVMVSLSLDWGVPVFFHLSVDRYFKRPGFRALHFTGNPYMLEWFMARNALQEKGVLLAYFDRVSVILNGSSASKRVVEEASADAGALCEVMYMG</sequence>
<comment type="caution">
    <text evidence="1">The sequence shown here is derived from an EMBL/GenBank/DDBJ whole genome shotgun (WGS) entry which is preliminary data.</text>
</comment>
<reference evidence="1" key="1">
    <citation type="submission" date="2020-05" db="EMBL/GenBank/DDBJ databases">
        <title>Large-scale comparative analyses of tick genomes elucidate their genetic diversity and vector capacities.</title>
        <authorList>
            <person name="Jia N."/>
            <person name="Wang J."/>
            <person name="Shi W."/>
            <person name="Du L."/>
            <person name="Sun Y."/>
            <person name="Zhan W."/>
            <person name="Jiang J."/>
            <person name="Wang Q."/>
            <person name="Zhang B."/>
            <person name="Ji P."/>
            <person name="Sakyi L.B."/>
            <person name="Cui X."/>
            <person name="Yuan T."/>
            <person name="Jiang B."/>
            <person name="Yang W."/>
            <person name="Lam T.T.-Y."/>
            <person name="Chang Q."/>
            <person name="Ding S."/>
            <person name="Wang X."/>
            <person name="Zhu J."/>
            <person name="Ruan X."/>
            <person name="Zhao L."/>
            <person name="Wei J."/>
            <person name="Que T."/>
            <person name="Du C."/>
            <person name="Cheng J."/>
            <person name="Dai P."/>
            <person name="Han X."/>
            <person name="Huang E."/>
            <person name="Gao Y."/>
            <person name="Liu J."/>
            <person name="Shao H."/>
            <person name="Ye R."/>
            <person name="Li L."/>
            <person name="Wei W."/>
            <person name="Wang X."/>
            <person name="Wang C."/>
            <person name="Yang T."/>
            <person name="Huo Q."/>
            <person name="Li W."/>
            <person name="Guo W."/>
            <person name="Chen H."/>
            <person name="Zhou L."/>
            <person name="Ni X."/>
            <person name="Tian J."/>
            <person name="Zhou Y."/>
            <person name="Sheng Y."/>
            <person name="Liu T."/>
            <person name="Pan Y."/>
            <person name="Xia L."/>
            <person name="Li J."/>
            <person name="Zhao F."/>
            <person name="Cao W."/>
        </authorList>
    </citation>
    <scope>NUCLEOTIDE SEQUENCE</scope>
    <source>
        <strain evidence="1">Hyas-2018</strain>
    </source>
</reference>
<dbReference type="EMBL" id="CM023485">
    <property type="protein sequence ID" value="KAH6930479.1"/>
    <property type="molecule type" value="Genomic_DNA"/>
</dbReference>
<accession>A0ACB7S997</accession>
<protein>
    <submittedName>
        <fullName evidence="1">Uncharacterized protein</fullName>
    </submittedName>
</protein>
<gene>
    <name evidence="1" type="ORF">HPB50_014073</name>
</gene>
<dbReference type="Proteomes" id="UP000821845">
    <property type="component" value="Chromosome 5"/>
</dbReference>
<keyword evidence="2" id="KW-1185">Reference proteome</keyword>
<name>A0ACB7S997_HYAAI</name>